<dbReference type="Proteomes" id="UP000776276">
    <property type="component" value="Unassembled WGS sequence"/>
</dbReference>
<dbReference type="PIRSF" id="PIRSF006135">
    <property type="entry name" value="CobU"/>
    <property type="match status" value="1"/>
</dbReference>
<comment type="pathway">
    <text evidence="7">Cofactor biosynthesis; adenosylcobalamin biosynthesis; adenosylcobalamin from cob(II)yrinate a,c-diamide: step 6/7.</text>
</comment>
<dbReference type="PANTHER" id="PTHR34848">
    <property type="match status" value="1"/>
</dbReference>
<dbReference type="CDD" id="cd00544">
    <property type="entry name" value="CobU"/>
    <property type="match status" value="1"/>
</dbReference>
<evidence type="ECO:0000256" key="5">
    <source>
        <dbReference type="ARBA" id="ARBA00022840"/>
    </source>
</evidence>
<keyword evidence="1 7" id="KW-0169">Cobalamin biosynthesis</keyword>
<comment type="similarity">
    <text evidence="7">Belongs to the CobU/CobP family.</text>
</comment>
<keyword evidence="4 7" id="KW-0418">Kinase</keyword>
<comment type="catalytic activity">
    <reaction evidence="7">
        <text>adenosylcob(III)inamide phosphate + GTP + H(+) = adenosylcob(III)inamide-GDP + diphosphate</text>
        <dbReference type="Rhea" id="RHEA:22712"/>
        <dbReference type="ChEBI" id="CHEBI:15378"/>
        <dbReference type="ChEBI" id="CHEBI:33019"/>
        <dbReference type="ChEBI" id="CHEBI:37565"/>
        <dbReference type="ChEBI" id="CHEBI:58502"/>
        <dbReference type="ChEBI" id="CHEBI:60487"/>
        <dbReference type="EC" id="2.7.7.62"/>
    </reaction>
</comment>
<dbReference type="PANTHER" id="PTHR34848:SF1">
    <property type="entry name" value="BIFUNCTIONAL ADENOSYLCOBALAMIN BIOSYNTHESIS PROTEIN COBU"/>
    <property type="match status" value="1"/>
</dbReference>
<proteinExistence type="inferred from homology"/>
<evidence type="ECO:0000313" key="8">
    <source>
        <dbReference type="EMBL" id="MBU3078683.1"/>
    </source>
</evidence>
<keyword evidence="9" id="KW-1185">Reference proteome</keyword>
<accession>A0ABS6BK59</accession>
<reference evidence="8 9" key="1">
    <citation type="submission" date="2021-06" db="EMBL/GenBank/DDBJ databases">
        <title>Sphingomonas sp. XMGL2, whole genome shotgun sequencing project.</title>
        <authorList>
            <person name="Zhao G."/>
            <person name="Shen L."/>
        </authorList>
    </citation>
    <scope>NUCLEOTIDE SEQUENCE [LARGE SCALE GENOMIC DNA]</scope>
    <source>
        <strain evidence="8 9">XMGL2</strain>
    </source>
</reference>
<comment type="pathway">
    <text evidence="7">Cofactor biosynthesis; adenosylcobalamin biosynthesis; adenosylcobalamin from cob(II)yrinate a,c-diamide: step 5/7.</text>
</comment>
<organism evidence="8 9">
    <name type="scientific">Sphingomonas quercus</name>
    <dbReference type="NCBI Taxonomy" id="2842451"/>
    <lineage>
        <taxon>Bacteria</taxon>
        <taxon>Pseudomonadati</taxon>
        <taxon>Pseudomonadota</taxon>
        <taxon>Alphaproteobacteria</taxon>
        <taxon>Sphingomonadales</taxon>
        <taxon>Sphingomonadaceae</taxon>
        <taxon>Sphingomonas</taxon>
    </lineage>
</organism>
<evidence type="ECO:0000256" key="1">
    <source>
        <dbReference type="ARBA" id="ARBA00022573"/>
    </source>
</evidence>
<evidence type="ECO:0000256" key="3">
    <source>
        <dbReference type="ARBA" id="ARBA00022741"/>
    </source>
</evidence>
<gene>
    <name evidence="8" type="primary">cobU</name>
    <name evidence="8" type="ORF">KOF26_12475</name>
</gene>
<comment type="caution">
    <text evidence="8">The sequence shown here is derived from an EMBL/GenBank/DDBJ whole genome shotgun (WGS) entry which is preliminary data.</text>
</comment>
<keyword evidence="6 7" id="KW-0342">GTP-binding</keyword>
<evidence type="ECO:0000313" key="9">
    <source>
        <dbReference type="Proteomes" id="UP000776276"/>
    </source>
</evidence>
<sequence length="181" mass="18722">MTYIHLILGGARSGKSRYAQALAETEPGDPVYVATAQALDGEMAGRILRHRADRGARWTTIEAPLDLAAALDGCRGQGEGAVLVDCLTLWASNLLLAEHNADQATAALLAAGAALGRPLILVANEVGLGIVPDNALARRFRDIAGAMNQRIAAAADQVTFVAAGLPLVLKGQILPGTNPSP</sequence>
<dbReference type="RefSeq" id="WP_216325295.1">
    <property type="nucleotide sequence ID" value="NZ_JAHKRT010000006.1"/>
</dbReference>
<evidence type="ECO:0000256" key="7">
    <source>
        <dbReference type="PIRNR" id="PIRNR006135"/>
    </source>
</evidence>
<dbReference type="NCBIfam" id="NF004469">
    <property type="entry name" value="PRK05800.1"/>
    <property type="match status" value="1"/>
</dbReference>
<dbReference type="GO" id="GO:0008820">
    <property type="term" value="F:cobinamide phosphate guanylyltransferase activity"/>
    <property type="evidence" value="ECO:0007669"/>
    <property type="project" value="UniProtKB-EC"/>
</dbReference>
<dbReference type="InterPro" id="IPR003203">
    <property type="entry name" value="CobU/CobP"/>
</dbReference>
<dbReference type="EC" id="2.7.1.156" evidence="7"/>
<keyword evidence="3 7" id="KW-0547">Nucleotide-binding</keyword>
<dbReference type="GO" id="GO:0043752">
    <property type="term" value="F:adenosylcobinamide kinase activity"/>
    <property type="evidence" value="ECO:0007669"/>
    <property type="project" value="UniProtKB-EC"/>
</dbReference>
<comment type="function">
    <text evidence="7">Catalyzes ATP-dependent phosphorylation of adenosylcobinamide and addition of GMP to adenosylcobinamide phosphate.</text>
</comment>
<keyword evidence="8" id="KW-0548">Nucleotidyltransferase</keyword>
<evidence type="ECO:0000256" key="2">
    <source>
        <dbReference type="ARBA" id="ARBA00022679"/>
    </source>
</evidence>
<keyword evidence="5 7" id="KW-0067">ATP-binding</keyword>
<protein>
    <recommendedName>
        <fullName evidence="7">Bifunctional adenosylcobalamin biosynthesis protein</fullName>
        <ecNumber evidence="7">2.7.1.156</ecNumber>
        <ecNumber evidence="7">2.7.7.62</ecNumber>
    </recommendedName>
</protein>
<evidence type="ECO:0000256" key="4">
    <source>
        <dbReference type="ARBA" id="ARBA00022777"/>
    </source>
</evidence>
<comment type="catalytic activity">
    <reaction evidence="7">
        <text>adenosylcob(III)inamide + ATP = adenosylcob(III)inamide phosphate + ADP + H(+)</text>
        <dbReference type="Rhea" id="RHEA:15769"/>
        <dbReference type="ChEBI" id="CHEBI:2480"/>
        <dbReference type="ChEBI" id="CHEBI:15378"/>
        <dbReference type="ChEBI" id="CHEBI:30616"/>
        <dbReference type="ChEBI" id="CHEBI:58502"/>
        <dbReference type="ChEBI" id="CHEBI:456216"/>
        <dbReference type="EC" id="2.7.1.156"/>
    </reaction>
</comment>
<keyword evidence="2 7" id="KW-0808">Transferase</keyword>
<evidence type="ECO:0000256" key="6">
    <source>
        <dbReference type="ARBA" id="ARBA00023134"/>
    </source>
</evidence>
<dbReference type="Pfam" id="PF02283">
    <property type="entry name" value="CobU"/>
    <property type="match status" value="1"/>
</dbReference>
<dbReference type="EC" id="2.7.7.62" evidence="7"/>
<name>A0ABS6BK59_9SPHN</name>
<dbReference type="EMBL" id="JAHKRT010000006">
    <property type="protein sequence ID" value="MBU3078683.1"/>
    <property type="molecule type" value="Genomic_DNA"/>
</dbReference>